<feature type="compositionally biased region" description="Acidic residues" evidence="1">
    <location>
        <begin position="465"/>
        <end position="475"/>
    </location>
</feature>
<feature type="region of interest" description="Disordered" evidence="1">
    <location>
        <begin position="624"/>
        <end position="675"/>
    </location>
</feature>
<name>A0ABP0RYB8_9DINO</name>
<feature type="region of interest" description="Disordered" evidence="1">
    <location>
        <begin position="737"/>
        <end position="876"/>
    </location>
</feature>
<keyword evidence="3" id="KW-1185">Reference proteome</keyword>
<organism evidence="2 3">
    <name type="scientific">Durusdinium trenchii</name>
    <dbReference type="NCBI Taxonomy" id="1381693"/>
    <lineage>
        <taxon>Eukaryota</taxon>
        <taxon>Sar</taxon>
        <taxon>Alveolata</taxon>
        <taxon>Dinophyceae</taxon>
        <taxon>Suessiales</taxon>
        <taxon>Symbiodiniaceae</taxon>
        <taxon>Durusdinium</taxon>
    </lineage>
</organism>
<feature type="region of interest" description="Disordered" evidence="1">
    <location>
        <begin position="290"/>
        <end position="329"/>
    </location>
</feature>
<reference evidence="2 3" key="1">
    <citation type="submission" date="2024-02" db="EMBL/GenBank/DDBJ databases">
        <authorList>
            <person name="Chen Y."/>
            <person name="Shah S."/>
            <person name="Dougan E. K."/>
            <person name="Thang M."/>
            <person name="Chan C."/>
        </authorList>
    </citation>
    <scope>NUCLEOTIDE SEQUENCE [LARGE SCALE GENOMIC DNA]</scope>
</reference>
<feature type="compositionally biased region" description="Low complexity" evidence="1">
    <location>
        <begin position="585"/>
        <end position="595"/>
    </location>
</feature>
<feature type="region of interest" description="Disordered" evidence="1">
    <location>
        <begin position="457"/>
        <end position="479"/>
    </location>
</feature>
<evidence type="ECO:0000313" key="3">
    <source>
        <dbReference type="Proteomes" id="UP001642484"/>
    </source>
</evidence>
<comment type="caution">
    <text evidence="2">The sequence shown here is derived from an EMBL/GenBank/DDBJ whole genome shotgun (WGS) entry which is preliminary data.</text>
</comment>
<dbReference type="EMBL" id="CAXAMN010026595">
    <property type="protein sequence ID" value="CAK9104321.1"/>
    <property type="molecule type" value="Genomic_DNA"/>
</dbReference>
<accession>A0ABP0RYB8</accession>
<dbReference type="Proteomes" id="UP001642484">
    <property type="component" value="Unassembled WGS sequence"/>
</dbReference>
<evidence type="ECO:0000256" key="1">
    <source>
        <dbReference type="SAM" id="MobiDB-lite"/>
    </source>
</evidence>
<feature type="compositionally biased region" description="Acidic residues" evidence="1">
    <location>
        <begin position="823"/>
        <end position="842"/>
    </location>
</feature>
<feature type="compositionally biased region" description="Basic and acidic residues" evidence="1">
    <location>
        <begin position="779"/>
        <end position="804"/>
    </location>
</feature>
<feature type="compositionally biased region" description="Basic and acidic residues" evidence="1">
    <location>
        <begin position="545"/>
        <end position="564"/>
    </location>
</feature>
<gene>
    <name evidence="2" type="ORF">CCMP2556_LOCUS48920</name>
</gene>
<sequence length="876" mass="96880">MATVCHLINFKFRSPKSRGKACEGFSKLLTLLSVSLDGFTLEHDLFTNDGEHAQASGFLTVDASGAVYGLEFWGREFWESTVKELWDQDVLSEKKPWITAQSGIGKVPLCELLAFALDPQHPNNVSGVLCSRVFNLLTEICYLLDRYVDRLKWDHTSVDIYLDASTLGKRPTELLWLFSPEINCGAWAPPLELERSSPLARAAKGVQLAWRCITMMTSSEELEDLSMPMINALYSKHYNICPIYAKPSDQGHSGQRFGTRARDDPDLFLYLGDNARNRLTWSGVSGKVPTFRTNGGEEASTKPRAKGKTKAAGPLGGRRKREDEESRSRRIMTETYKSQSCVKDFIDCHLIDWLSDGCDKVYLPRDIFSGESRAKDGKAAVLEAAHSAYCRRNKPVETTGWTPGDIHKFMTWQLDQYQRGRVRKSEVGGFAWKLPKRGEGGEPAPLPAAVVDFLKSKKKGRAEESEQEDEEEDDSPFSLEKDGVNFFLVENDTNRRVALPALKKKGVAYSLYSADGEWAVAGGNPGDDDPEYCSDIFEKAFPKDKTLMKRKKVDTEPEKPEKPGKQAKVAPSNAGKDKVKGGGSDAASGKAKTASHQQQSSFATKPLLMAGMKMIQGLVPKGTRIERGTVSAPSTAAPSSSVVAEKPDEAPESEDEIGSLFSGTPSEPEQKEEGAPRLEVLADASTVLRSPQDGKELILPEDKDFQIVKDDNGTWILECTSHPEVKRRTVSKALESKRATLWQEPPLEDEENEDQKEGGGKDAAGAVAAYVPQTRKRQKQAETPERERKVLLAKEKALPKRKADAAVLAAAKAREQKLLDSMISDEVEVEEPGESREDEEEEVPKAADAEDGEEEEEQHQHEETDTHNNNVAEAGE</sequence>
<protein>
    <submittedName>
        <fullName evidence="2">Uncharacterized protein</fullName>
    </submittedName>
</protein>
<evidence type="ECO:0000313" key="2">
    <source>
        <dbReference type="EMBL" id="CAK9104321.1"/>
    </source>
</evidence>
<feature type="region of interest" description="Disordered" evidence="1">
    <location>
        <begin position="545"/>
        <end position="607"/>
    </location>
</feature>
<feature type="compositionally biased region" description="Low complexity" evidence="1">
    <location>
        <begin position="629"/>
        <end position="644"/>
    </location>
</feature>
<feature type="compositionally biased region" description="Basic and acidic residues" evidence="1">
    <location>
        <begin position="320"/>
        <end position="329"/>
    </location>
</feature>
<proteinExistence type="predicted"/>